<reference evidence="1 2" key="1">
    <citation type="submission" date="2022-04" db="EMBL/GenBank/DDBJ databases">
        <authorList>
            <person name="Grouzdev D.S."/>
            <person name="Pantiukh K.S."/>
            <person name="Krutkina M.S."/>
        </authorList>
    </citation>
    <scope>NUCLEOTIDE SEQUENCE [LARGE SCALE GENOMIC DNA]</scope>
    <source>
        <strain evidence="1 2">6x-1</strain>
    </source>
</reference>
<organism evidence="1 2">
    <name type="scientific">Ancylobacter crimeensis</name>
    <dbReference type="NCBI Taxonomy" id="2579147"/>
    <lineage>
        <taxon>Bacteria</taxon>
        <taxon>Pseudomonadati</taxon>
        <taxon>Pseudomonadota</taxon>
        <taxon>Alphaproteobacteria</taxon>
        <taxon>Hyphomicrobiales</taxon>
        <taxon>Xanthobacteraceae</taxon>
        <taxon>Ancylobacter</taxon>
    </lineage>
</organism>
<dbReference type="EMBL" id="JALKCH010000006">
    <property type="protein sequence ID" value="MCK0197256.1"/>
    <property type="molecule type" value="Genomic_DNA"/>
</dbReference>
<gene>
    <name evidence="1" type="ORF">MWN34_10060</name>
</gene>
<comment type="caution">
    <text evidence="1">The sequence shown here is derived from an EMBL/GenBank/DDBJ whole genome shotgun (WGS) entry which is preliminary data.</text>
</comment>
<dbReference type="SUPFAM" id="SSF51004">
    <property type="entry name" value="C-terminal (heme d1) domain of cytochrome cd1-nitrite reductase"/>
    <property type="match status" value="1"/>
</dbReference>
<protein>
    <submittedName>
        <fullName evidence="1">Uncharacterized protein</fullName>
    </submittedName>
</protein>
<dbReference type="Proteomes" id="UP001203284">
    <property type="component" value="Unassembled WGS sequence"/>
</dbReference>
<evidence type="ECO:0000313" key="2">
    <source>
        <dbReference type="Proteomes" id="UP001203284"/>
    </source>
</evidence>
<keyword evidence="2" id="KW-1185">Reference proteome</keyword>
<dbReference type="InterPro" id="IPR011048">
    <property type="entry name" value="Haem_d1_sf"/>
</dbReference>
<sequence length="627" mass="66225">MLAHAAGFGLIVLLTALTTHPSAARAEGAQSGEADDGGVHVAWTIRPLAEAGEPGLATLEVRLSEGLGGAPLRLDGGQVAAWLQRRRSSVLDAEENCADRVKALTGPGLGARASLDLNDYRLVTLNTDRTLAIINPFVGLSGSKLESITELPGTPRAWLTIPERAEAWVALDEPARLLAFDLQARRIARTLDLPGPARTLGYDPASRRLWLAFVDGGLASLDIARPDTALSSGQDLGTIALFSQPQRLGEDALSLPGVVSLHRDGTVILHGNDGERRWILPEPPAVAGYSPLARTVLVAARNGTLFWLDLARGDSAVERKISIYHDVSAMSVFDGGRRALLMGAGRASVVDLAQGTVTMTLDAPAAADALLVSERFIYAIGASEGRATLWSIADLRAGKLAPVSVQLGRAAPGGSGAALTVAAPGGDGLLFANPTDGAVYRYNEGMMAPSGNFSNYRRAAIALDIFDPSVREVAPGFYRGVIRAQDGGAYTLVLAAPRPRFQACASVELEGGRPPPTEVPKPRPAFVGARPADRADPLYTTIEVRLDPPKESAQPVDSVSDLTLLVFDRHSGWQERVKLRRTDGALYEAEVRLPRPGRYDLLASSISANLGYTDGFLGALPLGGARP</sequence>
<name>A0ABT0DBB8_9HYPH</name>
<proteinExistence type="predicted"/>
<evidence type="ECO:0000313" key="1">
    <source>
        <dbReference type="EMBL" id="MCK0197256.1"/>
    </source>
</evidence>
<dbReference type="RefSeq" id="WP_247028924.1">
    <property type="nucleotide sequence ID" value="NZ_JALKCH010000006.1"/>
</dbReference>
<dbReference type="InterPro" id="IPR015943">
    <property type="entry name" value="WD40/YVTN_repeat-like_dom_sf"/>
</dbReference>
<accession>A0ABT0DBB8</accession>
<dbReference type="Gene3D" id="2.130.10.10">
    <property type="entry name" value="YVTN repeat-like/Quinoprotein amine dehydrogenase"/>
    <property type="match status" value="1"/>
</dbReference>